<evidence type="ECO:0000256" key="1">
    <source>
        <dbReference type="ARBA" id="ARBA00003566"/>
    </source>
</evidence>
<name>A0AAE1EVE0_PETCI</name>
<keyword evidence="4 9" id="KW-0812">Transmembrane</keyword>
<dbReference type="EMBL" id="JAWQEG010004581">
    <property type="protein sequence ID" value="KAK3861026.1"/>
    <property type="molecule type" value="Genomic_DNA"/>
</dbReference>
<evidence type="ECO:0000256" key="2">
    <source>
        <dbReference type="ARBA" id="ARBA00004141"/>
    </source>
</evidence>
<evidence type="ECO:0000256" key="10">
    <source>
        <dbReference type="SAM" id="MobiDB-lite"/>
    </source>
</evidence>
<evidence type="ECO:0000256" key="4">
    <source>
        <dbReference type="ARBA" id="ARBA00022692"/>
    </source>
</evidence>
<dbReference type="GO" id="GO:0016020">
    <property type="term" value="C:membrane"/>
    <property type="evidence" value="ECO:0007669"/>
    <property type="project" value="UniProtKB-SubCell"/>
</dbReference>
<evidence type="ECO:0000256" key="5">
    <source>
        <dbReference type="ARBA" id="ARBA00022927"/>
    </source>
</evidence>
<organism evidence="12 13">
    <name type="scientific">Petrolisthes cinctipes</name>
    <name type="common">Flat porcelain crab</name>
    <dbReference type="NCBI Taxonomy" id="88211"/>
    <lineage>
        <taxon>Eukaryota</taxon>
        <taxon>Metazoa</taxon>
        <taxon>Ecdysozoa</taxon>
        <taxon>Arthropoda</taxon>
        <taxon>Crustacea</taxon>
        <taxon>Multicrustacea</taxon>
        <taxon>Malacostraca</taxon>
        <taxon>Eumalacostraca</taxon>
        <taxon>Eucarida</taxon>
        <taxon>Decapoda</taxon>
        <taxon>Pleocyemata</taxon>
        <taxon>Anomura</taxon>
        <taxon>Galatheoidea</taxon>
        <taxon>Porcellanidae</taxon>
        <taxon>Petrolisthes</taxon>
    </lineage>
</organism>
<comment type="caution">
    <text evidence="12">The sequence shown here is derived from an EMBL/GenBank/DDBJ whole genome shotgun (WGS) entry which is preliminary data.</text>
</comment>
<dbReference type="GO" id="GO:0015031">
    <property type="term" value="P:protein transport"/>
    <property type="evidence" value="ECO:0007669"/>
    <property type="project" value="UniProtKB-KW"/>
</dbReference>
<comment type="subcellular location">
    <subcellularLocation>
        <location evidence="2 9">Membrane</location>
        <topology evidence="2 9">Multi-pass membrane protein</topology>
    </subcellularLocation>
</comment>
<evidence type="ECO:0000313" key="11">
    <source>
        <dbReference type="EMBL" id="KAK3861026.1"/>
    </source>
</evidence>
<feature type="transmembrane region" description="Helical" evidence="9">
    <location>
        <begin position="138"/>
        <end position="157"/>
    </location>
</feature>
<dbReference type="GO" id="GO:0012505">
    <property type="term" value="C:endomembrane system"/>
    <property type="evidence" value="ECO:0007669"/>
    <property type="project" value="UniProtKB-ARBA"/>
</dbReference>
<dbReference type="Pfam" id="PF04178">
    <property type="entry name" value="Got1"/>
    <property type="match status" value="1"/>
</dbReference>
<dbReference type="GO" id="GO:0005737">
    <property type="term" value="C:cytoplasm"/>
    <property type="evidence" value="ECO:0007669"/>
    <property type="project" value="UniProtKB-ARBA"/>
</dbReference>
<feature type="transmembrane region" description="Helical" evidence="9">
    <location>
        <begin position="112"/>
        <end position="132"/>
    </location>
</feature>
<evidence type="ECO:0000256" key="6">
    <source>
        <dbReference type="ARBA" id="ARBA00022989"/>
    </source>
</evidence>
<evidence type="ECO:0000256" key="7">
    <source>
        <dbReference type="ARBA" id="ARBA00023136"/>
    </source>
</evidence>
<dbReference type="PANTHER" id="PTHR23137:SF6">
    <property type="entry name" value="VESICLE TRANSPORT PROTEIN"/>
    <property type="match status" value="1"/>
</dbReference>
<feature type="transmembrane region" description="Helical" evidence="9">
    <location>
        <begin position="50"/>
        <end position="70"/>
    </location>
</feature>
<sequence>MDKLRKALSGRDSSDDQDEERGNIITQTEDTPLLRVVDSNSLGWETRVKGFAICFGIGCLFSILGSILFFLPGGTILFAIFYTLGNVLAISSTCFLMGPVNQCKKMFAKTRIIATVIMFVALILTLVCAFVIHKKALTLLMVVIQFLAMTWYSLSYIPYARDAAKKCFGTCFDV</sequence>
<dbReference type="AlphaFoldDB" id="A0AAE1EVE0"/>
<dbReference type="Proteomes" id="UP001286313">
    <property type="component" value="Unassembled WGS sequence"/>
</dbReference>
<keyword evidence="3 9" id="KW-0813">Transport</keyword>
<dbReference type="GO" id="GO:0016192">
    <property type="term" value="P:vesicle-mediated transport"/>
    <property type="evidence" value="ECO:0007669"/>
    <property type="project" value="InterPro"/>
</dbReference>
<evidence type="ECO:0000256" key="8">
    <source>
        <dbReference type="ARBA" id="ARBA00025800"/>
    </source>
</evidence>
<protein>
    <recommendedName>
        <fullName evidence="9">Vesicle transport protein</fullName>
    </recommendedName>
</protein>
<comment type="function">
    <text evidence="1 9">May be involved in fusion of retrograde transport vesicles derived from an endocytic compartment with the Golgi complex.</text>
</comment>
<feature type="transmembrane region" description="Helical" evidence="9">
    <location>
        <begin position="76"/>
        <end position="100"/>
    </location>
</feature>
<proteinExistence type="inferred from homology"/>
<keyword evidence="6 9" id="KW-1133">Transmembrane helix</keyword>
<dbReference type="InterPro" id="IPR011691">
    <property type="entry name" value="Vesicle_transpt_SFT2"/>
</dbReference>
<dbReference type="EMBL" id="JAWQEG010004313">
    <property type="protein sequence ID" value="KAK3862141.1"/>
    <property type="molecule type" value="Genomic_DNA"/>
</dbReference>
<evidence type="ECO:0000256" key="9">
    <source>
        <dbReference type="RuleBase" id="RU363111"/>
    </source>
</evidence>
<keyword evidence="13" id="KW-1185">Reference proteome</keyword>
<evidence type="ECO:0000313" key="12">
    <source>
        <dbReference type="EMBL" id="KAK3862141.1"/>
    </source>
</evidence>
<reference evidence="12" key="1">
    <citation type="submission" date="2023-10" db="EMBL/GenBank/DDBJ databases">
        <title>Genome assemblies of two species of porcelain crab, Petrolisthes cinctipes and Petrolisthes manimaculis (Anomura: Porcellanidae).</title>
        <authorList>
            <person name="Angst P."/>
        </authorList>
    </citation>
    <scope>NUCLEOTIDE SEQUENCE</scope>
    <source>
        <strain evidence="12">PB745_01</strain>
        <tissue evidence="12">Gill</tissue>
    </source>
</reference>
<comment type="similarity">
    <text evidence="8 9">Belongs to the SFT2 family.</text>
</comment>
<gene>
    <name evidence="12" type="ORF">Pcinc_031969</name>
    <name evidence="11" type="ORF">Pcinc_032966</name>
</gene>
<dbReference type="InterPro" id="IPR007305">
    <property type="entry name" value="Vesicle_transpt_Got1/SFT2"/>
</dbReference>
<keyword evidence="5 9" id="KW-0653">Protein transport</keyword>
<evidence type="ECO:0000256" key="3">
    <source>
        <dbReference type="ARBA" id="ARBA00022448"/>
    </source>
</evidence>
<feature type="region of interest" description="Disordered" evidence="10">
    <location>
        <begin position="1"/>
        <end position="22"/>
    </location>
</feature>
<keyword evidence="7 9" id="KW-0472">Membrane</keyword>
<accession>A0AAE1EVE0</accession>
<evidence type="ECO:0000313" key="13">
    <source>
        <dbReference type="Proteomes" id="UP001286313"/>
    </source>
</evidence>
<dbReference type="PANTHER" id="PTHR23137">
    <property type="entry name" value="VESICLE TRANSPORT PROTEIN-RELATED"/>
    <property type="match status" value="1"/>
</dbReference>